<keyword evidence="1" id="KW-0614">Plasmid</keyword>
<evidence type="ECO:0000313" key="1">
    <source>
        <dbReference type="EMBL" id="AEG72226.1"/>
    </source>
</evidence>
<protein>
    <submittedName>
        <fullName evidence="1">Uncharacterized protein</fullName>
    </submittedName>
</protein>
<gene>
    <name evidence="1" type="ordered locus">RSPO_m01592</name>
</gene>
<reference evidence="1 2" key="1">
    <citation type="journal article" date="2011" name="J. Bacteriol.">
        <title>Complete genome sequence of the plant pathogen Ralstonia solanacearum strain Po82.</title>
        <authorList>
            <person name="Xu J."/>
            <person name="Zheng H.J."/>
            <person name="Liu L."/>
            <person name="Pan Z.C."/>
            <person name="Prior P."/>
            <person name="Tang B."/>
            <person name="Xu J.S."/>
            <person name="Zhang H."/>
            <person name="Tian Q."/>
            <person name="Zhang L.Q."/>
            <person name="Feng J."/>
        </authorList>
    </citation>
    <scope>NUCLEOTIDE SEQUENCE [LARGE SCALE GENOMIC DNA]</scope>
    <source>
        <strain evidence="2">Po82</strain>
    </source>
</reference>
<proteinExistence type="predicted"/>
<dbReference type="Proteomes" id="UP000007953">
    <property type="component" value="Plasmid megaplasmid"/>
</dbReference>
<sequence>MQIQMLQINAVHGQTVLSVGAPAPVAFRPLLRAHSTANTVP</sequence>
<organism evidence="1 2">
    <name type="scientific">Ralstonia solanacearum (strain Po82)</name>
    <dbReference type="NCBI Taxonomy" id="1031711"/>
    <lineage>
        <taxon>Bacteria</taxon>
        <taxon>Pseudomonadati</taxon>
        <taxon>Pseudomonadota</taxon>
        <taxon>Betaproteobacteria</taxon>
        <taxon>Burkholderiales</taxon>
        <taxon>Burkholderiaceae</taxon>
        <taxon>Ralstonia</taxon>
        <taxon>Ralstonia solanacearum species complex</taxon>
    </lineage>
</organism>
<dbReference type="HOGENOM" id="CLU_3275602_0_0_4"/>
<dbReference type="AlphaFoldDB" id="F6GB25"/>
<accession>F6GB25</accession>
<dbReference type="KEGG" id="rsn:RSPO_m01592"/>
<dbReference type="EMBL" id="CP002820">
    <property type="protein sequence ID" value="AEG72226.1"/>
    <property type="molecule type" value="Genomic_DNA"/>
</dbReference>
<geneLocation type="plasmid" evidence="2"/>
<name>F6GB25_RALS8</name>
<evidence type="ECO:0000313" key="2">
    <source>
        <dbReference type="Proteomes" id="UP000007953"/>
    </source>
</evidence>